<proteinExistence type="predicted"/>
<name>F0WS11_9STRA</name>
<dbReference type="EMBL" id="FR824268">
    <property type="protein sequence ID" value="CCA24129.1"/>
    <property type="molecule type" value="Genomic_DNA"/>
</dbReference>
<sequence>MTIIHSLHSMYHQEPVADTSAHQRLCDAEESLSLYQTDTRKNTSNKHCTLSFTMETRSSPSMKELRAIAADRGLKYYLHLSKPELFALLQRKEGGGSSALRMDLNFGNTFCKKPLASNSMNTQWMKGRRWSLRLSLKKHSVKITENSQNRTKLRKRPINTVDPITLDELGPHTLEITRANGSIVAYNVENLVQYILATGDFSEPETRIPFSDEDLARLDYKAKNAKLDHDSVVEAKKNKHIFDEQKIKRDGILALERCAGELVTSMLNVVEGEDAEDGQLKLVIDLFPSFASVFNQLRRSDSHYAKQCMMHFKEFLKGPPNCPNEDQCGLLPVVLEFLDSVLNGKQNESAFGF</sequence>
<gene>
    <name evidence="1" type="primary">AlNc14C223G9153</name>
    <name evidence="1" type="ORF">ALNC14_102730</name>
</gene>
<reference evidence="1" key="2">
    <citation type="submission" date="2011-02" db="EMBL/GenBank/DDBJ databases">
        <authorList>
            <person name="MacLean D."/>
        </authorList>
    </citation>
    <scope>NUCLEOTIDE SEQUENCE</scope>
</reference>
<protein>
    <submittedName>
        <fullName evidence="1">Uncharacterized protein AlNc14C223G9153</fullName>
    </submittedName>
</protein>
<reference evidence="1" key="1">
    <citation type="journal article" date="2011" name="PLoS Biol.">
        <title>Gene gain and loss during evolution of obligate parasitism in the white rust pathogen of Arabidopsis thaliana.</title>
        <authorList>
            <person name="Kemen E."/>
            <person name="Gardiner A."/>
            <person name="Schultz-Larsen T."/>
            <person name="Kemen A.C."/>
            <person name="Balmuth A.L."/>
            <person name="Robert-Seilaniantz A."/>
            <person name="Bailey K."/>
            <person name="Holub E."/>
            <person name="Studholme D.J."/>
            <person name="Maclean D."/>
            <person name="Jones J.D."/>
        </authorList>
    </citation>
    <scope>NUCLEOTIDE SEQUENCE</scope>
</reference>
<organism evidence="1">
    <name type="scientific">Albugo laibachii Nc14</name>
    <dbReference type="NCBI Taxonomy" id="890382"/>
    <lineage>
        <taxon>Eukaryota</taxon>
        <taxon>Sar</taxon>
        <taxon>Stramenopiles</taxon>
        <taxon>Oomycota</taxon>
        <taxon>Peronosporomycetes</taxon>
        <taxon>Albuginales</taxon>
        <taxon>Albuginaceae</taxon>
        <taxon>Albugo</taxon>
    </lineage>
</organism>
<dbReference type="AlphaFoldDB" id="F0WS11"/>
<accession>F0WS11</accession>
<dbReference type="HOGENOM" id="CLU_080856_0_0_1"/>
<evidence type="ECO:0000313" key="1">
    <source>
        <dbReference type="EMBL" id="CCA24129.1"/>
    </source>
</evidence>